<proteinExistence type="predicted"/>
<dbReference type="Proteomes" id="UP000198327">
    <property type="component" value="Unassembled WGS sequence"/>
</dbReference>
<feature type="transmembrane region" description="Helical" evidence="1">
    <location>
        <begin position="85"/>
        <end position="105"/>
    </location>
</feature>
<dbReference type="RefSeq" id="WP_089247050.1">
    <property type="nucleotide sequence ID" value="NZ_FZOW01000007.1"/>
</dbReference>
<dbReference type="Pfam" id="PF08570">
    <property type="entry name" value="DUF1761"/>
    <property type="match status" value="1"/>
</dbReference>
<keyword evidence="1" id="KW-0812">Transmembrane</keyword>
<sequence>MFDVLSDINWFAVIVSTLVFAVLGGLYFTAIVAKPYKVALGNETTELPKPGPIFIVGPLISSLVVVVTTAVLLRALDVQALGDGIVFGLIVSVGYLVAQTLNIAINPNFPRPLLYTLINAPYFIVCTVVSAGILTVWT</sequence>
<evidence type="ECO:0000313" key="2">
    <source>
        <dbReference type="EMBL" id="SNS95318.1"/>
    </source>
</evidence>
<dbReference type="OrthoDB" id="2623652at2"/>
<evidence type="ECO:0008006" key="4">
    <source>
        <dbReference type="Google" id="ProtNLM"/>
    </source>
</evidence>
<reference evidence="3" key="1">
    <citation type="submission" date="2017-06" db="EMBL/GenBank/DDBJ databases">
        <authorList>
            <person name="Varghese N."/>
            <person name="Submissions S."/>
        </authorList>
    </citation>
    <scope>NUCLEOTIDE SEQUENCE [LARGE SCALE GENOMIC DNA]</scope>
    <source>
        <strain evidence="3">JCM 23211</strain>
    </source>
</reference>
<protein>
    <recommendedName>
        <fullName evidence="4">DUF1761 domain-containing protein</fullName>
    </recommendedName>
</protein>
<evidence type="ECO:0000313" key="3">
    <source>
        <dbReference type="Proteomes" id="UP000198327"/>
    </source>
</evidence>
<feature type="transmembrane region" description="Helical" evidence="1">
    <location>
        <begin position="53"/>
        <end position="73"/>
    </location>
</feature>
<feature type="transmembrane region" description="Helical" evidence="1">
    <location>
        <begin position="117"/>
        <end position="137"/>
    </location>
</feature>
<accession>A0A239IQ26</accession>
<keyword evidence="3" id="KW-1185">Reference proteome</keyword>
<dbReference type="InterPro" id="IPR013879">
    <property type="entry name" value="DUF1761"/>
</dbReference>
<feature type="transmembrane region" description="Helical" evidence="1">
    <location>
        <begin position="12"/>
        <end position="33"/>
    </location>
</feature>
<gene>
    <name evidence="2" type="ORF">SAMN05421642_107151</name>
</gene>
<keyword evidence="1" id="KW-0472">Membrane</keyword>
<keyword evidence="1" id="KW-1133">Transmembrane helix</keyword>
<name>A0A239IQ26_9NOCA</name>
<organism evidence="2 3">
    <name type="scientific">Rhodococcoides kyotonense</name>
    <dbReference type="NCBI Taxonomy" id="398843"/>
    <lineage>
        <taxon>Bacteria</taxon>
        <taxon>Bacillati</taxon>
        <taxon>Actinomycetota</taxon>
        <taxon>Actinomycetes</taxon>
        <taxon>Mycobacteriales</taxon>
        <taxon>Nocardiaceae</taxon>
        <taxon>Rhodococcoides</taxon>
    </lineage>
</organism>
<dbReference type="EMBL" id="FZOW01000007">
    <property type="protein sequence ID" value="SNS95318.1"/>
    <property type="molecule type" value="Genomic_DNA"/>
</dbReference>
<dbReference type="AlphaFoldDB" id="A0A239IQ26"/>
<evidence type="ECO:0000256" key="1">
    <source>
        <dbReference type="SAM" id="Phobius"/>
    </source>
</evidence>